<evidence type="ECO:0000256" key="4">
    <source>
        <dbReference type="ARBA" id="ARBA00022490"/>
    </source>
</evidence>
<evidence type="ECO:0000313" key="9">
    <source>
        <dbReference type="Proteomes" id="UP000695022"/>
    </source>
</evidence>
<keyword evidence="5 8" id="KW-0009">Actin-binding</keyword>
<evidence type="ECO:0000256" key="8">
    <source>
        <dbReference type="RuleBase" id="RU003909"/>
    </source>
</evidence>
<evidence type="ECO:0000256" key="7">
    <source>
        <dbReference type="RuleBase" id="RU003908"/>
    </source>
</evidence>
<dbReference type="PRINTS" id="PR01640">
    <property type="entry name" value="PROFILINPLNT"/>
</dbReference>
<comment type="subunit">
    <text evidence="3 7">Occurs in many kinds of cells as a complex with monomeric actin in a 1:1 ratio.</text>
</comment>
<evidence type="ECO:0000313" key="10">
    <source>
        <dbReference type="RefSeq" id="XP_014661750.1"/>
    </source>
</evidence>
<evidence type="ECO:0000256" key="6">
    <source>
        <dbReference type="ARBA" id="ARBA00023212"/>
    </source>
</evidence>
<sequence>MSWQSYVDEQLIGSGCVKHGAIVGLQGGTWAASPGFAVSEAEIAKLVKGFGEASSLQAEGVHANGIKYMCLNAGDKVIRAKFKNTGLVAAKTNQAVLIGYFEEPMLIGNCSATVEKLQDYLIGCGY</sequence>
<dbReference type="InterPro" id="IPR027310">
    <property type="entry name" value="Profilin_CS"/>
</dbReference>
<dbReference type="RefSeq" id="XP_014661750.1">
    <property type="nucleotide sequence ID" value="XM_014806264.1"/>
</dbReference>
<gene>
    <name evidence="10 11" type="primary">LOC106804883</name>
</gene>
<name>A0ABM1DP80_PRICU</name>
<dbReference type="InterPro" id="IPR005455">
    <property type="entry name" value="PFN_euk"/>
</dbReference>
<dbReference type="SUPFAM" id="SSF55770">
    <property type="entry name" value="Profilin (actin-binding protein)"/>
    <property type="match status" value="1"/>
</dbReference>
<dbReference type="PRINTS" id="PR00392">
    <property type="entry name" value="PROFILIN"/>
</dbReference>
<dbReference type="RefSeq" id="XP_014661751.1">
    <property type="nucleotide sequence ID" value="XM_014806265.1"/>
</dbReference>
<evidence type="ECO:0000256" key="1">
    <source>
        <dbReference type="ARBA" id="ARBA00004245"/>
    </source>
</evidence>
<dbReference type="PROSITE" id="PS00414">
    <property type="entry name" value="PROFILIN"/>
    <property type="match status" value="1"/>
</dbReference>
<dbReference type="CDD" id="cd00148">
    <property type="entry name" value="PROF"/>
    <property type="match status" value="1"/>
</dbReference>
<protein>
    <recommendedName>
        <fullName evidence="8">Profilin</fullName>
    </recommendedName>
</protein>
<proteinExistence type="inferred from homology"/>
<evidence type="ECO:0000313" key="11">
    <source>
        <dbReference type="RefSeq" id="XP_014661751.1"/>
    </source>
</evidence>
<keyword evidence="4" id="KW-0963">Cytoplasm</keyword>
<dbReference type="SMART" id="SM00392">
    <property type="entry name" value="PROF"/>
    <property type="match status" value="1"/>
</dbReference>
<keyword evidence="6 7" id="KW-0206">Cytoskeleton</keyword>
<dbReference type="InterPro" id="IPR036140">
    <property type="entry name" value="PFN_sf"/>
</dbReference>
<evidence type="ECO:0000256" key="3">
    <source>
        <dbReference type="ARBA" id="ARBA00011583"/>
    </source>
</evidence>
<dbReference type="Pfam" id="PF00235">
    <property type="entry name" value="Profilin"/>
    <property type="match status" value="1"/>
</dbReference>
<evidence type="ECO:0000256" key="5">
    <source>
        <dbReference type="ARBA" id="ARBA00023203"/>
    </source>
</evidence>
<accession>A0ABM1DP80</accession>
<keyword evidence="9" id="KW-1185">Reference proteome</keyword>
<comment type="function">
    <text evidence="7">Binds to actin and affects the structure of the cytoskeleton. At high concentrations, profilin prevents the polymerization of actin, whereas it enhances it at low concentrations.</text>
</comment>
<dbReference type="PANTHER" id="PTHR11604">
    <property type="entry name" value="PROFILIN"/>
    <property type="match status" value="1"/>
</dbReference>
<comment type="similarity">
    <text evidence="2 8">Belongs to the profilin family.</text>
</comment>
<comment type="subcellular location">
    <subcellularLocation>
        <location evidence="1">Cytoplasm</location>
        <location evidence="1">Cytoskeleton</location>
    </subcellularLocation>
</comment>
<reference evidence="10 11" key="1">
    <citation type="submission" date="2025-05" db="UniProtKB">
        <authorList>
            <consortium name="RefSeq"/>
        </authorList>
    </citation>
    <scope>IDENTIFICATION</scope>
</reference>
<dbReference type="PANTHER" id="PTHR11604:SF0">
    <property type="entry name" value="PROFILIN"/>
    <property type="match status" value="1"/>
</dbReference>
<dbReference type="Gene3D" id="3.30.450.30">
    <property type="entry name" value="Dynein light chain 2a, cytoplasmic"/>
    <property type="match status" value="1"/>
</dbReference>
<dbReference type="Proteomes" id="UP000695022">
    <property type="component" value="Unplaced"/>
</dbReference>
<dbReference type="InterPro" id="IPR048278">
    <property type="entry name" value="PFN"/>
</dbReference>
<evidence type="ECO:0000256" key="2">
    <source>
        <dbReference type="ARBA" id="ARBA00010058"/>
    </source>
</evidence>
<dbReference type="GeneID" id="106804883"/>
<organism evidence="9 11">
    <name type="scientific">Priapulus caudatus</name>
    <name type="common">Priapulid worm</name>
    <dbReference type="NCBI Taxonomy" id="37621"/>
    <lineage>
        <taxon>Eukaryota</taxon>
        <taxon>Metazoa</taxon>
        <taxon>Ecdysozoa</taxon>
        <taxon>Scalidophora</taxon>
        <taxon>Priapulida</taxon>
        <taxon>Priapulimorpha</taxon>
        <taxon>Priapulimorphida</taxon>
        <taxon>Priapulidae</taxon>
        <taxon>Priapulus</taxon>
    </lineage>
</organism>